<name>A0A4Q7DJ70_9PROT</name>
<dbReference type="OrthoDB" id="5297687at2"/>
<comment type="caution">
    <text evidence="3">The sequence shown here is derived from an EMBL/GenBank/DDBJ whole genome shotgun (WGS) entry which is preliminary data.</text>
</comment>
<dbReference type="Pfam" id="PF02604">
    <property type="entry name" value="PhdYeFM_antitox"/>
    <property type="match status" value="1"/>
</dbReference>
<dbReference type="SUPFAM" id="SSF143120">
    <property type="entry name" value="YefM-like"/>
    <property type="match status" value="1"/>
</dbReference>
<dbReference type="AlphaFoldDB" id="A0A4Q7DJ70"/>
<comment type="function">
    <text evidence="2">Antitoxin component of a type II toxin-antitoxin (TA) system.</text>
</comment>
<gene>
    <name evidence="3" type="ORF">EQU50_03845</name>
</gene>
<evidence type="ECO:0000256" key="2">
    <source>
        <dbReference type="RuleBase" id="RU362080"/>
    </source>
</evidence>
<evidence type="ECO:0000313" key="4">
    <source>
        <dbReference type="Proteomes" id="UP000293550"/>
    </source>
</evidence>
<organism evidence="3 4">
    <name type="scientific">Candidatus Finniella inopinata</name>
    <dbReference type="NCBI Taxonomy" id="1696036"/>
    <lineage>
        <taxon>Bacteria</taxon>
        <taxon>Pseudomonadati</taxon>
        <taxon>Pseudomonadota</taxon>
        <taxon>Alphaproteobacteria</taxon>
        <taxon>Holosporales</taxon>
        <taxon>Candidatus Paracaedibacteraceae</taxon>
        <taxon>Candidatus Finniella</taxon>
    </lineage>
</organism>
<dbReference type="InterPro" id="IPR036165">
    <property type="entry name" value="YefM-like_sf"/>
</dbReference>
<keyword evidence="4" id="KW-1185">Reference proteome</keyword>
<evidence type="ECO:0000256" key="1">
    <source>
        <dbReference type="ARBA" id="ARBA00009981"/>
    </source>
</evidence>
<reference evidence="3 4" key="1">
    <citation type="submission" date="2018-10" db="EMBL/GenBank/DDBJ databases">
        <title>An updated phylogeny of the Alphaproteobacteria reveals that the parasitic Rickettsiales and Holosporales have independent origins.</title>
        <authorList>
            <person name="Munoz-Gomez S.A."/>
            <person name="Hess S."/>
            <person name="Burger G."/>
            <person name="Lang B.F."/>
            <person name="Susko E."/>
            <person name="Slamovits C.H."/>
            <person name="Roger A.J."/>
        </authorList>
    </citation>
    <scope>NUCLEOTIDE SEQUENCE [LARGE SCALE GENOMIC DNA]</scope>
    <source>
        <strain evidence="3">HOLO01</strain>
    </source>
</reference>
<dbReference type="InterPro" id="IPR006442">
    <property type="entry name" value="Antitoxin_Phd/YefM"/>
</dbReference>
<sequence>MKNLILTHLSATITELKKNPMATFKAAGGEPIAILDRNEPVFYCVPAKTFEGMIEALDDLYLAKIAQERQGEEEIEVSLSDLCLEDLERREDRALTTFAESRDVENIKTVKHDDVWEVSHYHY</sequence>
<protein>
    <recommendedName>
        <fullName evidence="2">Antitoxin</fullName>
    </recommendedName>
</protein>
<accession>A0A4Q7DJ70</accession>
<dbReference type="InterPro" id="IPR051405">
    <property type="entry name" value="phD/YefM_antitoxin"/>
</dbReference>
<proteinExistence type="inferred from homology"/>
<evidence type="ECO:0000313" key="3">
    <source>
        <dbReference type="EMBL" id="RZI46074.1"/>
    </source>
</evidence>
<dbReference type="PANTHER" id="PTHR33713:SF1">
    <property type="entry name" value="CYTOPLASMIC PROTEIN"/>
    <property type="match status" value="1"/>
</dbReference>
<dbReference type="PANTHER" id="PTHR33713">
    <property type="entry name" value="ANTITOXIN YAFN-RELATED"/>
    <property type="match status" value="1"/>
</dbReference>
<dbReference type="EMBL" id="SCFB01000005">
    <property type="protein sequence ID" value="RZI46074.1"/>
    <property type="molecule type" value="Genomic_DNA"/>
</dbReference>
<comment type="similarity">
    <text evidence="1 2">Belongs to the phD/YefM antitoxin family.</text>
</comment>
<dbReference type="Proteomes" id="UP000293550">
    <property type="component" value="Unassembled WGS sequence"/>
</dbReference>